<gene>
    <name evidence="8" type="ORF">GCM10023144_38680</name>
</gene>
<dbReference type="Pfam" id="PF00440">
    <property type="entry name" value="TetR_N"/>
    <property type="match status" value="1"/>
</dbReference>
<keyword evidence="1" id="KW-0678">Repressor</keyword>
<evidence type="ECO:0000259" key="7">
    <source>
        <dbReference type="PROSITE" id="PS50977"/>
    </source>
</evidence>
<evidence type="ECO:0000256" key="1">
    <source>
        <dbReference type="ARBA" id="ARBA00022491"/>
    </source>
</evidence>
<evidence type="ECO:0000313" key="9">
    <source>
        <dbReference type="Proteomes" id="UP001501671"/>
    </source>
</evidence>
<dbReference type="PANTHER" id="PTHR30055">
    <property type="entry name" value="HTH-TYPE TRANSCRIPTIONAL REGULATOR RUTR"/>
    <property type="match status" value="1"/>
</dbReference>
<feature type="region of interest" description="Disordered" evidence="6">
    <location>
        <begin position="1"/>
        <end position="21"/>
    </location>
</feature>
<accession>A0ABP8HJ60</accession>
<dbReference type="Gene3D" id="1.10.10.60">
    <property type="entry name" value="Homeodomain-like"/>
    <property type="match status" value="1"/>
</dbReference>
<feature type="DNA-binding region" description="H-T-H motif" evidence="5">
    <location>
        <begin position="44"/>
        <end position="63"/>
    </location>
</feature>
<dbReference type="InterPro" id="IPR041490">
    <property type="entry name" value="KstR2_TetR_C"/>
</dbReference>
<dbReference type="EMBL" id="BAABFO010000023">
    <property type="protein sequence ID" value="GAA4339878.1"/>
    <property type="molecule type" value="Genomic_DNA"/>
</dbReference>
<keyword evidence="2" id="KW-0805">Transcription regulation</keyword>
<evidence type="ECO:0000256" key="4">
    <source>
        <dbReference type="ARBA" id="ARBA00023163"/>
    </source>
</evidence>
<dbReference type="PANTHER" id="PTHR30055:SF175">
    <property type="entry name" value="HTH-TYPE TRANSCRIPTIONAL REPRESSOR KSTR2"/>
    <property type="match status" value="1"/>
</dbReference>
<dbReference type="InterPro" id="IPR001647">
    <property type="entry name" value="HTH_TetR"/>
</dbReference>
<proteinExistence type="predicted"/>
<sequence length="214" mass="24023">MTQPSDPAPGTRWSGRRAEKETRRETILQSVCSVLARSRLSSLTMQEIADELGITKGNLYYYFRDKQDILYQAHMRSMETSLRALRAAQESKGSCAARLRQLLIDHIEGILRDGLGNVLLTDLESLHPEQRSHYIAKRDEFERGVRALIDEGLARGEFHYPDTKLASLAMLGSINWISKWYRPEGPMTADAVAAGMADFLMNALACPPGARAER</sequence>
<dbReference type="RefSeq" id="WP_345251532.1">
    <property type="nucleotide sequence ID" value="NZ_BAABFO010000023.1"/>
</dbReference>
<dbReference type="PROSITE" id="PS50977">
    <property type="entry name" value="HTH_TETR_2"/>
    <property type="match status" value="1"/>
</dbReference>
<dbReference type="InterPro" id="IPR009057">
    <property type="entry name" value="Homeodomain-like_sf"/>
</dbReference>
<name>A0ABP8HJ60_9BURK</name>
<keyword evidence="3 5" id="KW-0238">DNA-binding</keyword>
<dbReference type="InterPro" id="IPR050109">
    <property type="entry name" value="HTH-type_TetR-like_transc_reg"/>
</dbReference>
<organism evidence="8 9">
    <name type="scientific">Pigmentiphaga soli</name>
    <dbReference type="NCBI Taxonomy" id="1007095"/>
    <lineage>
        <taxon>Bacteria</taxon>
        <taxon>Pseudomonadati</taxon>
        <taxon>Pseudomonadota</taxon>
        <taxon>Betaproteobacteria</taxon>
        <taxon>Burkholderiales</taxon>
        <taxon>Alcaligenaceae</taxon>
        <taxon>Pigmentiphaga</taxon>
    </lineage>
</organism>
<dbReference type="Gene3D" id="1.10.357.10">
    <property type="entry name" value="Tetracycline Repressor, domain 2"/>
    <property type="match status" value="1"/>
</dbReference>
<dbReference type="InterPro" id="IPR036271">
    <property type="entry name" value="Tet_transcr_reg_TetR-rel_C_sf"/>
</dbReference>
<dbReference type="SUPFAM" id="SSF46689">
    <property type="entry name" value="Homeodomain-like"/>
    <property type="match status" value="1"/>
</dbReference>
<dbReference type="Proteomes" id="UP001501671">
    <property type="component" value="Unassembled WGS sequence"/>
</dbReference>
<evidence type="ECO:0000256" key="2">
    <source>
        <dbReference type="ARBA" id="ARBA00023015"/>
    </source>
</evidence>
<comment type="caution">
    <text evidence="8">The sequence shown here is derived from an EMBL/GenBank/DDBJ whole genome shotgun (WGS) entry which is preliminary data.</text>
</comment>
<evidence type="ECO:0000256" key="5">
    <source>
        <dbReference type="PROSITE-ProRule" id="PRU00335"/>
    </source>
</evidence>
<keyword evidence="9" id="KW-1185">Reference proteome</keyword>
<protein>
    <submittedName>
        <fullName evidence="8">TetR/AcrR family transcriptional regulator</fullName>
    </submittedName>
</protein>
<reference evidence="9" key="1">
    <citation type="journal article" date="2019" name="Int. J. Syst. Evol. Microbiol.">
        <title>The Global Catalogue of Microorganisms (GCM) 10K type strain sequencing project: providing services to taxonomists for standard genome sequencing and annotation.</title>
        <authorList>
            <consortium name="The Broad Institute Genomics Platform"/>
            <consortium name="The Broad Institute Genome Sequencing Center for Infectious Disease"/>
            <person name="Wu L."/>
            <person name="Ma J."/>
        </authorList>
    </citation>
    <scope>NUCLEOTIDE SEQUENCE [LARGE SCALE GENOMIC DNA]</scope>
    <source>
        <strain evidence="9">JCM 17666</strain>
    </source>
</reference>
<evidence type="ECO:0000256" key="3">
    <source>
        <dbReference type="ARBA" id="ARBA00023125"/>
    </source>
</evidence>
<feature type="domain" description="HTH tetR-type" evidence="7">
    <location>
        <begin position="21"/>
        <end position="81"/>
    </location>
</feature>
<keyword evidence="4" id="KW-0804">Transcription</keyword>
<evidence type="ECO:0000256" key="6">
    <source>
        <dbReference type="SAM" id="MobiDB-lite"/>
    </source>
</evidence>
<dbReference type="SUPFAM" id="SSF48498">
    <property type="entry name" value="Tetracyclin repressor-like, C-terminal domain"/>
    <property type="match status" value="1"/>
</dbReference>
<evidence type="ECO:0000313" key="8">
    <source>
        <dbReference type="EMBL" id="GAA4339878.1"/>
    </source>
</evidence>
<dbReference type="Pfam" id="PF17932">
    <property type="entry name" value="TetR_C_24"/>
    <property type="match status" value="1"/>
</dbReference>